<dbReference type="Gene3D" id="3.40.50.10190">
    <property type="entry name" value="BRCT domain"/>
    <property type="match status" value="1"/>
</dbReference>
<protein>
    <recommendedName>
        <fullName evidence="2">BRCT domain-containing protein</fullName>
    </recommendedName>
</protein>
<feature type="region of interest" description="Disordered" evidence="1">
    <location>
        <begin position="166"/>
        <end position="189"/>
    </location>
</feature>
<evidence type="ECO:0000313" key="4">
    <source>
        <dbReference type="Proteomes" id="UP000655225"/>
    </source>
</evidence>
<dbReference type="EMBL" id="JABCRI010000007">
    <property type="protein sequence ID" value="KAF8403692.1"/>
    <property type="molecule type" value="Genomic_DNA"/>
</dbReference>
<comment type="caution">
    <text evidence="3">The sequence shown here is derived from an EMBL/GenBank/DDBJ whole genome shotgun (WGS) entry which is preliminary data.</text>
</comment>
<evidence type="ECO:0000256" key="1">
    <source>
        <dbReference type="SAM" id="MobiDB-lite"/>
    </source>
</evidence>
<reference evidence="3 4" key="1">
    <citation type="submission" date="2020-04" db="EMBL/GenBank/DDBJ databases">
        <title>Plant Genome Project.</title>
        <authorList>
            <person name="Zhang R.-G."/>
        </authorList>
    </citation>
    <scope>NUCLEOTIDE SEQUENCE [LARGE SCALE GENOMIC DNA]</scope>
    <source>
        <strain evidence="3">YNK0</strain>
        <tissue evidence="3">Leaf</tissue>
    </source>
</reference>
<dbReference type="GO" id="GO:0000077">
    <property type="term" value="P:DNA damage checkpoint signaling"/>
    <property type="evidence" value="ECO:0007669"/>
    <property type="project" value="TreeGrafter"/>
</dbReference>
<dbReference type="InterPro" id="IPR001357">
    <property type="entry name" value="BRCT_dom"/>
</dbReference>
<dbReference type="SUPFAM" id="SSF52113">
    <property type="entry name" value="BRCT domain"/>
    <property type="match status" value="1"/>
</dbReference>
<gene>
    <name evidence="3" type="ORF">HHK36_011796</name>
</gene>
<name>A0A834ZBN2_TETSI</name>
<dbReference type="SMART" id="SM00292">
    <property type="entry name" value="BRCT"/>
    <property type="match status" value="1"/>
</dbReference>
<dbReference type="OMA" id="CVNCAFI"/>
<dbReference type="GO" id="GO:0005634">
    <property type="term" value="C:nucleus"/>
    <property type="evidence" value="ECO:0007669"/>
    <property type="project" value="TreeGrafter"/>
</dbReference>
<dbReference type="PANTHER" id="PTHR15321">
    <property type="entry name" value="TUMOR SUPPRESSOR P53-BINDING PROTEIN 1"/>
    <property type="match status" value="1"/>
</dbReference>
<dbReference type="PROSITE" id="PS50172">
    <property type="entry name" value="BRCT"/>
    <property type="match status" value="1"/>
</dbReference>
<dbReference type="AlphaFoldDB" id="A0A834ZBN2"/>
<accession>A0A834ZBN2</accession>
<organism evidence="3 4">
    <name type="scientific">Tetracentron sinense</name>
    <name type="common">Spur-leaf</name>
    <dbReference type="NCBI Taxonomy" id="13715"/>
    <lineage>
        <taxon>Eukaryota</taxon>
        <taxon>Viridiplantae</taxon>
        <taxon>Streptophyta</taxon>
        <taxon>Embryophyta</taxon>
        <taxon>Tracheophyta</taxon>
        <taxon>Spermatophyta</taxon>
        <taxon>Magnoliopsida</taxon>
        <taxon>Trochodendrales</taxon>
        <taxon>Trochodendraceae</taxon>
        <taxon>Tetracentron</taxon>
    </lineage>
</organism>
<feature type="compositionally biased region" description="Low complexity" evidence="1">
    <location>
        <begin position="788"/>
        <end position="800"/>
    </location>
</feature>
<feature type="region of interest" description="Disordered" evidence="1">
    <location>
        <begin position="785"/>
        <end position="805"/>
    </location>
</feature>
<dbReference type="InterPro" id="IPR036420">
    <property type="entry name" value="BRCT_dom_sf"/>
</dbReference>
<dbReference type="GO" id="GO:0045944">
    <property type="term" value="P:positive regulation of transcription by RNA polymerase II"/>
    <property type="evidence" value="ECO:0007669"/>
    <property type="project" value="TreeGrafter"/>
</dbReference>
<sequence length="1155" mass="128695">MEVEAMECHLMERTADLLKEYNGQHWRSNVEPAMELKEQDVAWLPAWLQQHQVPQFNEIIKDAQTPSRQACEDLEFLQGNLCGGQDVNLFPREEGRYNSCHLFLSGEDNSPISTTPGNIVEAVGEGDMSGKLVHLYSLLHFHLRLSSDGISQHTTSRLQDTFQTERQESNKVLSTEPVPETSAVPSDRGRQCKMDYKAGVVNLLPLKSNLRTSQNTRPQLLTKYNKDSWRQHQEKSNIRYLKNADIKDAVELSIAASEALAISELVNSGSPSEALSAAAVLEVALRVKQARLYGWEDAFHCPNEETDFLSDLDEVTMADAFEDVGLSVTQSVNGSDDLCGFSLAIKQGCSSSRTVSRVVDTPISENHDRCDLEVLNVKLRDQEVNFSGISTQDKIKGVVDVDKRSLNDSLLGSLGGMGQKELCDDPPLCLNTSSVASHFDPPLHQPVQTNSNVLDTIQDVDVSERMDKNTTISIPKFFISETSFFSESADVAPDQNSSVQKPETRPIIASLSSIASEGFCSKLNEGILFSQDLVGSSSLSLVDPLCSVVPCSISSENANATLAQNHNDIEENAGKCLDFTSEFGSEKLQKRTLGSGVEFSHGEEHVMSMVNGDGSVATDRRQLTSLKNYSMLLPGQEACSGKGSVFQNGSFPIGCISGLLSSKQNFDCFRSSNKRDSSGFLPLKSTSNCAAGEDYEKHHEISGAGRPFMESMNKSRNSNEITNDGAALWVHQQEEQCSPLYLNYRTRRCRLQASKVVKHNTGEVSIERASIPKTTKTCKVISHEDRSNVSSRSSLHSSLRPNAHEIQVPEKKRVRFLETEVELQQSKSLQKLQSRYQTRSSTRAGKRLKDLSQRLNSRTQEVIKCRTISRIKDEKRLIFQGLEFLLTGFTSQKEKELEMLIRKHGGIVLCDLPSPFPNSRGQRRSKYNHQQLPVLLSPKKLQTTKFLYGCAVNALMLKINWLTDSIVVGSVLPPENYIILPKQADGNSNRIGRPIRRNLKYIFDRVGIMLHGKHSFCTKFAKIIKVVEEIGEQYILQAVTDNEAMHKHGGGQVFKTLQWLVQSLNNGKNAVGAIVVEDEGRPSRHLSHCALEQKLPMMVFLLSHPFDHLMQPAYWIVNSLHLGKLLPFTEDDHPSPFPTTKIPEFPLAMELSEEL</sequence>
<dbReference type="InterPro" id="IPR047252">
    <property type="entry name" value="TP53BP1-like"/>
</dbReference>
<dbReference type="FunFam" id="3.40.50.10190:FF:000081">
    <property type="entry name" value="BRCA1 C Terminus domain containing protein expressed"/>
    <property type="match status" value="1"/>
</dbReference>
<dbReference type="GO" id="GO:0042393">
    <property type="term" value="F:histone binding"/>
    <property type="evidence" value="ECO:0007669"/>
    <property type="project" value="TreeGrafter"/>
</dbReference>
<dbReference type="Pfam" id="PF00533">
    <property type="entry name" value="BRCT"/>
    <property type="match status" value="1"/>
</dbReference>
<dbReference type="Proteomes" id="UP000655225">
    <property type="component" value="Unassembled WGS sequence"/>
</dbReference>
<keyword evidence="4" id="KW-1185">Reference proteome</keyword>
<dbReference type="PANTHER" id="PTHR15321:SF3">
    <property type="entry name" value="TP53-BINDING PROTEIN 1"/>
    <property type="match status" value="1"/>
</dbReference>
<evidence type="ECO:0000313" key="3">
    <source>
        <dbReference type="EMBL" id="KAF8403692.1"/>
    </source>
</evidence>
<dbReference type="OrthoDB" id="646980at2759"/>
<proteinExistence type="predicted"/>
<feature type="domain" description="BRCT" evidence="2">
    <location>
        <begin position="874"/>
        <end position="979"/>
    </location>
</feature>
<evidence type="ECO:0000259" key="2">
    <source>
        <dbReference type="PROSITE" id="PS50172"/>
    </source>
</evidence>